<proteinExistence type="predicted"/>
<gene>
    <name evidence="2" type="ORF">K490DRAFT_55050</name>
</gene>
<protein>
    <submittedName>
        <fullName evidence="2">Uncharacterized protein</fullName>
    </submittedName>
</protein>
<sequence>MRQVTQGGEREPRSLTRQDSDRPGMYHSAQEALAHEEASGFSGERGVNVKGVMLLRAAALPDLSGILRRGWQHRVGHTGDKDAARRYTGGGRPRAQHHWRLAAASGSPWADGRTGQRFVAEELKTARGLAVHNANANANANACVGRLEDASNGLNGRDGVWEPLGAPDMQCFYLSALCGVGRTLPHRSTTRSDWQRSAARWLRRGQSVWGAPPSPLPGGRLGVSDQHGLTGWLLAVGCESFEKMLPSDKPLNVTTRPERRLIEPQQSIPLPFETRRAVLPHFKLHCRDAAEPSTCGPSSDRDSAQSTHQEF</sequence>
<reference evidence="2" key="1">
    <citation type="journal article" date="2020" name="Stud. Mycol.">
        <title>101 Dothideomycetes genomes: a test case for predicting lifestyles and emergence of pathogens.</title>
        <authorList>
            <person name="Haridas S."/>
            <person name="Albert R."/>
            <person name="Binder M."/>
            <person name="Bloem J."/>
            <person name="Labutti K."/>
            <person name="Salamov A."/>
            <person name="Andreopoulos B."/>
            <person name="Baker S."/>
            <person name="Barry K."/>
            <person name="Bills G."/>
            <person name="Bluhm B."/>
            <person name="Cannon C."/>
            <person name="Castanera R."/>
            <person name="Culley D."/>
            <person name="Daum C."/>
            <person name="Ezra D."/>
            <person name="Gonzalez J."/>
            <person name="Henrissat B."/>
            <person name="Kuo A."/>
            <person name="Liang C."/>
            <person name="Lipzen A."/>
            <person name="Lutzoni F."/>
            <person name="Magnuson J."/>
            <person name="Mondo S."/>
            <person name="Nolan M."/>
            <person name="Ohm R."/>
            <person name="Pangilinan J."/>
            <person name="Park H.-J."/>
            <person name="Ramirez L."/>
            <person name="Alfaro M."/>
            <person name="Sun H."/>
            <person name="Tritt A."/>
            <person name="Yoshinaga Y."/>
            <person name="Zwiers L.-H."/>
            <person name="Turgeon B."/>
            <person name="Goodwin S."/>
            <person name="Spatafora J."/>
            <person name="Crous P."/>
            <person name="Grigoriev I."/>
        </authorList>
    </citation>
    <scope>NUCLEOTIDE SEQUENCE</scope>
    <source>
        <strain evidence="2">CBS 121410</strain>
    </source>
</reference>
<name>A0A6A5YC28_9PEZI</name>
<feature type="region of interest" description="Disordered" evidence="1">
    <location>
        <begin position="289"/>
        <end position="311"/>
    </location>
</feature>
<organism evidence="2 3">
    <name type="scientific">Saccharata proteae CBS 121410</name>
    <dbReference type="NCBI Taxonomy" id="1314787"/>
    <lineage>
        <taxon>Eukaryota</taxon>
        <taxon>Fungi</taxon>
        <taxon>Dikarya</taxon>
        <taxon>Ascomycota</taxon>
        <taxon>Pezizomycotina</taxon>
        <taxon>Dothideomycetes</taxon>
        <taxon>Dothideomycetes incertae sedis</taxon>
        <taxon>Botryosphaeriales</taxon>
        <taxon>Saccharataceae</taxon>
        <taxon>Saccharata</taxon>
    </lineage>
</organism>
<dbReference type="Proteomes" id="UP000799776">
    <property type="component" value="Unassembled WGS sequence"/>
</dbReference>
<dbReference type="EMBL" id="ML978714">
    <property type="protein sequence ID" value="KAF2089442.1"/>
    <property type="molecule type" value="Genomic_DNA"/>
</dbReference>
<accession>A0A6A5YC28</accession>
<evidence type="ECO:0000313" key="2">
    <source>
        <dbReference type="EMBL" id="KAF2089442.1"/>
    </source>
</evidence>
<keyword evidence="3" id="KW-1185">Reference proteome</keyword>
<evidence type="ECO:0000256" key="1">
    <source>
        <dbReference type="SAM" id="MobiDB-lite"/>
    </source>
</evidence>
<feature type="region of interest" description="Disordered" evidence="1">
    <location>
        <begin position="1"/>
        <end position="26"/>
    </location>
</feature>
<feature type="compositionally biased region" description="Basic and acidic residues" evidence="1">
    <location>
        <begin position="8"/>
        <end position="24"/>
    </location>
</feature>
<dbReference type="AlphaFoldDB" id="A0A6A5YC28"/>
<evidence type="ECO:0000313" key="3">
    <source>
        <dbReference type="Proteomes" id="UP000799776"/>
    </source>
</evidence>
<feature type="compositionally biased region" description="Basic and acidic residues" evidence="1">
    <location>
        <begin position="299"/>
        <end position="311"/>
    </location>
</feature>